<accession>A0A397UV46</accession>
<evidence type="ECO:0000313" key="2">
    <source>
        <dbReference type="EMBL" id="RIB14005.1"/>
    </source>
</evidence>
<dbReference type="Proteomes" id="UP000266673">
    <property type="component" value="Unassembled WGS sequence"/>
</dbReference>
<evidence type="ECO:0000256" key="1">
    <source>
        <dbReference type="SAM" id="MobiDB-lite"/>
    </source>
</evidence>
<gene>
    <name evidence="2" type="ORF">C2G38_2196327</name>
</gene>
<protein>
    <submittedName>
        <fullName evidence="2">Uncharacterized protein</fullName>
    </submittedName>
</protein>
<evidence type="ECO:0000313" key="3">
    <source>
        <dbReference type="Proteomes" id="UP000266673"/>
    </source>
</evidence>
<keyword evidence="3" id="KW-1185">Reference proteome</keyword>
<sequence length="402" mass="45904">MATRSSKKLANDKISTTAKRGSKKMEINLLSVDNSQDNSNTAKKRGRKKKQEKTASSSRQVMNEFTNDNNNLQGKYYIDFGNNEDVQGHNKKQKIITPLSSQVIYELLKDSDDLQDDDEIASLGPSIQFSPTLEPRVVLLRRSLPAQGSRTNANIRNDFYQHRISPLVSPLKNLATIKSNSSNNMLGHFNPNNTVIPSPLNDMSIYQICLWLCSNPTILQLANSMNLSMQTLATDSTQFMPSSSPALSMTPYDKTKVSRDYLEELKCLFLRVRHPPRKVFENLVRQIIKCDLNSAEGIEWLQMATKHFGDFCNKLINNIEMLVKDFKKERTHPITSSLQKEEIVTFVDESTTIQVLNRWLNATDMDELRAKNSIPYLCRFIQSAFTINYASRDLEGQRHWID</sequence>
<proteinExistence type="predicted"/>
<name>A0A397UV46_9GLOM</name>
<dbReference type="AlphaFoldDB" id="A0A397UV46"/>
<reference evidence="2 3" key="1">
    <citation type="submission" date="2018-06" db="EMBL/GenBank/DDBJ databases">
        <title>Comparative genomics reveals the genomic features of Rhizophagus irregularis, R. cerebriforme, R. diaphanum and Gigaspora rosea, and their symbiotic lifestyle signature.</title>
        <authorList>
            <person name="Morin E."/>
            <person name="San Clemente H."/>
            <person name="Chen E.C.H."/>
            <person name="De La Providencia I."/>
            <person name="Hainaut M."/>
            <person name="Kuo A."/>
            <person name="Kohler A."/>
            <person name="Murat C."/>
            <person name="Tang N."/>
            <person name="Roy S."/>
            <person name="Loubradou J."/>
            <person name="Henrissat B."/>
            <person name="Grigoriev I.V."/>
            <person name="Corradi N."/>
            <person name="Roux C."/>
            <person name="Martin F.M."/>
        </authorList>
    </citation>
    <scope>NUCLEOTIDE SEQUENCE [LARGE SCALE GENOMIC DNA]</scope>
    <source>
        <strain evidence="2 3">DAOM 194757</strain>
    </source>
</reference>
<dbReference type="OrthoDB" id="2438054at2759"/>
<feature type="compositionally biased region" description="Polar residues" evidence="1">
    <location>
        <begin position="54"/>
        <end position="68"/>
    </location>
</feature>
<organism evidence="2 3">
    <name type="scientific">Gigaspora rosea</name>
    <dbReference type="NCBI Taxonomy" id="44941"/>
    <lineage>
        <taxon>Eukaryota</taxon>
        <taxon>Fungi</taxon>
        <taxon>Fungi incertae sedis</taxon>
        <taxon>Mucoromycota</taxon>
        <taxon>Glomeromycotina</taxon>
        <taxon>Glomeromycetes</taxon>
        <taxon>Diversisporales</taxon>
        <taxon>Gigasporaceae</taxon>
        <taxon>Gigaspora</taxon>
    </lineage>
</organism>
<comment type="caution">
    <text evidence="2">The sequence shown here is derived from an EMBL/GenBank/DDBJ whole genome shotgun (WGS) entry which is preliminary data.</text>
</comment>
<feature type="region of interest" description="Disordered" evidence="1">
    <location>
        <begin position="1"/>
        <end position="68"/>
    </location>
</feature>
<feature type="compositionally biased region" description="Polar residues" evidence="1">
    <location>
        <begin position="31"/>
        <end position="41"/>
    </location>
</feature>
<feature type="compositionally biased region" description="Basic residues" evidence="1">
    <location>
        <begin position="42"/>
        <end position="51"/>
    </location>
</feature>
<dbReference type="EMBL" id="QKWP01000872">
    <property type="protein sequence ID" value="RIB14005.1"/>
    <property type="molecule type" value="Genomic_DNA"/>
</dbReference>